<reference evidence="13 14" key="1">
    <citation type="submission" date="2020-08" db="EMBL/GenBank/DDBJ databases">
        <authorList>
            <person name="Liu C."/>
            <person name="Sun Q."/>
        </authorList>
    </citation>
    <scope>NUCLEOTIDE SEQUENCE [LARGE SCALE GENOMIC DNA]</scope>
    <source>
        <strain evidence="13 14">NSJ-57</strain>
    </source>
</reference>
<dbReference type="SUPFAM" id="SSF55821">
    <property type="entry name" value="YrdC/RibB"/>
    <property type="match status" value="1"/>
</dbReference>
<feature type="domain" description="YrdC-like" evidence="12">
    <location>
        <begin position="11"/>
        <end position="200"/>
    </location>
</feature>
<evidence type="ECO:0000256" key="9">
    <source>
        <dbReference type="ARBA" id="ARBA00022840"/>
    </source>
</evidence>
<keyword evidence="14" id="KW-1185">Reference proteome</keyword>
<keyword evidence="8" id="KW-0547">Nucleotide-binding</keyword>
<sequence>MENKYIYNLQNIDLEKIGSLLKEGKLIIYPTDTVYGVGAIMDSIDAIKGVYNAKKRNFSSPLIVLVSDPNKISKIAYIDEKHKENINKLINKFWPGGLTIILKKKSCVPDIMTANGDTVGVRMPDLKISLDIIDSVGGLFPTTSANISGETTPRSYKELSCEFKNRVDIIIDGGKSPVGVASTIIDMSGDTPKIIRVGAISIKEIEDVIGKI</sequence>
<evidence type="ECO:0000256" key="6">
    <source>
        <dbReference type="ARBA" id="ARBA00022694"/>
    </source>
</evidence>
<protein>
    <recommendedName>
        <fullName evidence="10">L-threonylcarbamoyladenylate synthase</fullName>
        <ecNumber evidence="3">2.7.7.87</ecNumber>
    </recommendedName>
    <alternativeName>
        <fullName evidence="10">L-threonylcarbamoyladenylate synthase</fullName>
    </alternativeName>
</protein>
<dbReference type="NCBIfam" id="TIGR00057">
    <property type="entry name" value="L-threonylcarbamoyladenylate synthase"/>
    <property type="match status" value="1"/>
</dbReference>
<comment type="catalytic activity">
    <reaction evidence="11">
        <text>L-threonine + hydrogencarbonate + ATP = L-threonylcarbamoyladenylate + diphosphate + H2O</text>
        <dbReference type="Rhea" id="RHEA:36407"/>
        <dbReference type="ChEBI" id="CHEBI:15377"/>
        <dbReference type="ChEBI" id="CHEBI:17544"/>
        <dbReference type="ChEBI" id="CHEBI:30616"/>
        <dbReference type="ChEBI" id="CHEBI:33019"/>
        <dbReference type="ChEBI" id="CHEBI:57926"/>
        <dbReference type="ChEBI" id="CHEBI:73682"/>
        <dbReference type="EC" id="2.7.7.87"/>
    </reaction>
</comment>
<evidence type="ECO:0000256" key="11">
    <source>
        <dbReference type="ARBA" id="ARBA00048366"/>
    </source>
</evidence>
<dbReference type="Proteomes" id="UP000515913">
    <property type="component" value="Chromosome"/>
</dbReference>
<dbReference type="EMBL" id="CP060637">
    <property type="protein sequence ID" value="QNM16171.1"/>
    <property type="molecule type" value="Genomic_DNA"/>
</dbReference>
<evidence type="ECO:0000256" key="7">
    <source>
        <dbReference type="ARBA" id="ARBA00022695"/>
    </source>
</evidence>
<organism evidence="13 14">
    <name type="scientific">Fusobacterium hominis</name>
    <dbReference type="NCBI Taxonomy" id="2764326"/>
    <lineage>
        <taxon>Bacteria</taxon>
        <taxon>Fusobacteriati</taxon>
        <taxon>Fusobacteriota</taxon>
        <taxon>Fusobacteriia</taxon>
        <taxon>Fusobacteriales</taxon>
        <taxon>Fusobacteriaceae</taxon>
        <taxon>Fusobacterium</taxon>
    </lineage>
</organism>
<dbReference type="Pfam" id="PF01300">
    <property type="entry name" value="Sua5_yciO_yrdC"/>
    <property type="match status" value="1"/>
</dbReference>
<comment type="similarity">
    <text evidence="2">Belongs to the SUA5 family.</text>
</comment>
<dbReference type="PANTHER" id="PTHR17490">
    <property type="entry name" value="SUA5"/>
    <property type="match status" value="1"/>
</dbReference>
<dbReference type="Gene3D" id="3.90.870.10">
    <property type="entry name" value="DHBP synthase"/>
    <property type="match status" value="1"/>
</dbReference>
<dbReference type="InterPro" id="IPR050156">
    <property type="entry name" value="TC-AMP_synthase_SUA5"/>
</dbReference>
<evidence type="ECO:0000259" key="12">
    <source>
        <dbReference type="PROSITE" id="PS51163"/>
    </source>
</evidence>
<dbReference type="AlphaFoldDB" id="A0A7G9GZD9"/>
<dbReference type="GO" id="GO:0005737">
    <property type="term" value="C:cytoplasm"/>
    <property type="evidence" value="ECO:0007669"/>
    <property type="project" value="UniProtKB-SubCell"/>
</dbReference>
<dbReference type="GO" id="GO:0006450">
    <property type="term" value="P:regulation of translational fidelity"/>
    <property type="evidence" value="ECO:0007669"/>
    <property type="project" value="TreeGrafter"/>
</dbReference>
<dbReference type="InterPro" id="IPR006070">
    <property type="entry name" value="Sua5-like_dom"/>
</dbReference>
<evidence type="ECO:0000313" key="14">
    <source>
        <dbReference type="Proteomes" id="UP000515913"/>
    </source>
</evidence>
<keyword evidence="5" id="KW-0808">Transferase</keyword>
<evidence type="ECO:0000256" key="1">
    <source>
        <dbReference type="ARBA" id="ARBA00004496"/>
    </source>
</evidence>
<dbReference type="GO" id="GO:0061710">
    <property type="term" value="F:L-threonylcarbamoyladenylate synthase"/>
    <property type="evidence" value="ECO:0007669"/>
    <property type="project" value="UniProtKB-EC"/>
</dbReference>
<dbReference type="GO" id="GO:0005524">
    <property type="term" value="F:ATP binding"/>
    <property type="evidence" value="ECO:0007669"/>
    <property type="project" value="UniProtKB-KW"/>
</dbReference>
<evidence type="ECO:0000256" key="5">
    <source>
        <dbReference type="ARBA" id="ARBA00022679"/>
    </source>
</evidence>
<dbReference type="PANTHER" id="PTHR17490:SF16">
    <property type="entry name" value="THREONYLCARBAMOYL-AMP SYNTHASE"/>
    <property type="match status" value="1"/>
</dbReference>
<dbReference type="InterPro" id="IPR017945">
    <property type="entry name" value="DHBP_synth_RibB-like_a/b_dom"/>
</dbReference>
<gene>
    <name evidence="13" type="ORF">H9Q81_00055</name>
</gene>
<keyword evidence="6" id="KW-0819">tRNA processing</keyword>
<name>A0A7G9GZD9_9FUSO</name>
<keyword evidence="9" id="KW-0067">ATP-binding</keyword>
<dbReference type="GO" id="GO:0000049">
    <property type="term" value="F:tRNA binding"/>
    <property type="evidence" value="ECO:0007669"/>
    <property type="project" value="TreeGrafter"/>
</dbReference>
<evidence type="ECO:0000256" key="10">
    <source>
        <dbReference type="ARBA" id="ARBA00029774"/>
    </source>
</evidence>
<evidence type="ECO:0000256" key="2">
    <source>
        <dbReference type="ARBA" id="ARBA00007663"/>
    </source>
</evidence>
<dbReference type="EC" id="2.7.7.87" evidence="3"/>
<dbReference type="KEGG" id="fho:H9Q81_00055"/>
<evidence type="ECO:0000256" key="8">
    <source>
        <dbReference type="ARBA" id="ARBA00022741"/>
    </source>
</evidence>
<dbReference type="GO" id="GO:0008033">
    <property type="term" value="P:tRNA processing"/>
    <property type="evidence" value="ECO:0007669"/>
    <property type="project" value="UniProtKB-KW"/>
</dbReference>
<proteinExistence type="inferred from homology"/>
<keyword evidence="4" id="KW-0963">Cytoplasm</keyword>
<evidence type="ECO:0000256" key="3">
    <source>
        <dbReference type="ARBA" id="ARBA00012584"/>
    </source>
</evidence>
<evidence type="ECO:0000313" key="13">
    <source>
        <dbReference type="EMBL" id="QNM16171.1"/>
    </source>
</evidence>
<dbReference type="GO" id="GO:0003725">
    <property type="term" value="F:double-stranded RNA binding"/>
    <property type="evidence" value="ECO:0007669"/>
    <property type="project" value="InterPro"/>
</dbReference>
<keyword evidence="7" id="KW-0548">Nucleotidyltransferase</keyword>
<dbReference type="PROSITE" id="PS51163">
    <property type="entry name" value="YRDC"/>
    <property type="match status" value="1"/>
</dbReference>
<comment type="subcellular location">
    <subcellularLocation>
        <location evidence="1">Cytoplasm</location>
    </subcellularLocation>
</comment>
<accession>A0A7G9GZD9</accession>
<evidence type="ECO:0000256" key="4">
    <source>
        <dbReference type="ARBA" id="ARBA00022490"/>
    </source>
</evidence>
<dbReference type="RefSeq" id="WP_187423230.1">
    <property type="nucleotide sequence ID" value="NZ_CP060637.1"/>
</dbReference>